<evidence type="ECO:0000259" key="3">
    <source>
        <dbReference type="Pfam" id="PF25967"/>
    </source>
</evidence>
<dbReference type="Pfam" id="PF25967">
    <property type="entry name" value="RND-MFP_C"/>
    <property type="match status" value="1"/>
</dbReference>
<dbReference type="RefSeq" id="WP_200388481.1">
    <property type="nucleotide sequence ID" value="NZ_NRSD01000014.1"/>
</dbReference>
<dbReference type="Gene3D" id="1.10.287.470">
    <property type="entry name" value="Helix hairpin bin"/>
    <property type="match status" value="1"/>
</dbReference>
<name>A0A9X0WJJ4_9GAMM</name>
<keyword evidence="5" id="KW-1185">Reference proteome</keyword>
<accession>A0A9X0WJJ4</accession>
<dbReference type="Pfam" id="PF25954">
    <property type="entry name" value="Beta-barrel_RND_2"/>
    <property type="match status" value="1"/>
</dbReference>
<dbReference type="Gene3D" id="2.40.50.100">
    <property type="match status" value="1"/>
</dbReference>
<dbReference type="PANTHER" id="PTHR30469">
    <property type="entry name" value="MULTIDRUG RESISTANCE PROTEIN MDTA"/>
    <property type="match status" value="1"/>
</dbReference>
<feature type="domain" description="Multidrug resistance protein MdtA-like C-terminal permuted SH3" evidence="3">
    <location>
        <begin position="280"/>
        <end position="340"/>
    </location>
</feature>
<sequence length="363" mass="39706">MVARLLLVILLLGALIGGLAFFKYSQIQAEIAMFSQPPPAPTVRVVTVETTNWQPTLNSVGSIEAIQGVNVNNEVAGQVRAIEFESGAIVQRGQVLARLADDVDRAELEGLEAAERLAQIKVERNRALLKDRAVAQGDFDEISAQLDQARALVKSKRATIEKKTIRAPFDGQLGIRLINLGQFLPEGSPIVALQNLDPVYVDYALPERHLARLSTGQTVQVRIAADPERIFEGVIEAISPGIDRGTRNVRIRARLENPDLALRPGMFARVATLLPVEQEVLTLPREAITFNTYGDTVFVVREEGDQTLAERRQIVSGDVRDDQIAILSGLSVGERVVRSGQVKLSQNQAVRILDDEDAEGASE</sequence>
<organism evidence="4 5">
    <name type="scientific">Thiocapsa imhoffii</name>
    <dbReference type="NCBI Taxonomy" id="382777"/>
    <lineage>
        <taxon>Bacteria</taxon>
        <taxon>Pseudomonadati</taxon>
        <taxon>Pseudomonadota</taxon>
        <taxon>Gammaproteobacteria</taxon>
        <taxon>Chromatiales</taxon>
        <taxon>Chromatiaceae</taxon>
        <taxon>Thiocapsa</taxon>
    </lineage>
</organism>
<dbReference type="GO" id="GO:0015562">
    <property type="term" value="F:efflux transmembrane transporter activity"/>
    <property type="evidence" value="ECO:0007669"/>
    <property type="project" value="TreeGrafter"/>
</dbReference>
<feature type="domain" description="CusB-like beta-barrel" evidence="2">
    <location>
        <begin position="198"/>
        <end position="271"/>
    </location>
</feature>
<dbReference type="PANTHER" id="PTHR30469:SF11">
    <property type="entry name" value="BLL4320 PROTEIN"/>
    <property type="match status" value="1"/>
</dbReference>
<dbReference type="NCBIfam" id="TIGR01730">
    <property type="entry name" value="RND_mfp"/>
    <property type="match status" value="1"/>
</dbReference>
<dbReference type="EMBL" id="NRSD01000014">
    <property type="protein sequence ID" value="MBK1645675.1"/>
    <property type="molecule type" value="Genomic_DNA"/>
</dbReference>
<gene>
    <name evidence="4" type="ORF">CKO25_13660</name>
</gene>
<dbReference type="InterPro" id="IPR058627">
    <property type="entry name" value="MdtA-like_C"/>
</dbReference>
<dbReference type="InterPro" id="IPR058792">
    <property type="entry name" value="Beta-barrel_RND_2"/>
</dbReference>
<comment type="caution">
    <text evidence="4">The sequence shown here is derived from an EMBL/GenBank/DDBJ whole genome shotgun (WGS) entry which is preliminary data.</text>
</comment>
<protein>
    <submittedName>
        <fullName evidence="4">Efflux transporter periplasmic adaptor subunit</fullName>
    </submittedName>
</protein>
<dbReference type="GO" id="GO:1990281">
    <property type="term" value="C:efflux pump complex"/>
    <property type="evidence" value="ECO:0007669"/>
    <property type="project" value="TreeGrafter"/>
</dbReference>
<reference evidence="4 5" key="1">
    <citation type="journal article" date="2020" name="Microorganisms">
        <title>Osmotic Adaptation and Compatible Solute Biosynthesis of Phototrophic Bacteria as Revealed from Genome Analyses.</title>
        <authorList>
            <person name="Imhoff J.F."/>
            <person name="Rahn T."/>
            <person name="Kunzel S."/>
            <person name="Keller A."/>
            <person name="Neulinger S.C."/>
        </authorList>
    </citation>
    <scope>NUCLEOTIDE SEQUENCE [LARGE SCALE GENOMIC DNA]</scope>
    <source>
        <strain evidence="4 5">DSM 21303</strain>
    </source>
</reference>
<proteinExistence type="inferred from homology"/>
<dbReference type="InterPro" id="IPR006143">
    <property type="entry name" value="RND_pump_MFP"/>
</dbReference>
<dbReference type="Gene3D" id="2.40.30.170">
    <property type="match status" value="1"/>
</dbReference>
<comment type="similarity">
    <text evidence="1">Belongs to the membrane fusion protein (MFP) (TC 8.A.1) family.</text>
</comment>
<evidence type="ECO:0000256" key="1">
    <source>
        <dbReference type="ARBA" id="ARBA00009477"/>
    </source>
</evidence>
<dbReference type="FunFam" id="2.40.30.170:FF:000010">
    <property type="entry name" value="Efflux RND transporter periplasmic adaptor subunit"/>
    <property type="match status" value="1"/>
</dbReference>
<dbReference type="Proteomes" id="UP001138802">
    <property type="component" value="Unassembled WGS sequence"/>
</dbReference>
<dbReference type="Gene3D" id="2.40.420.20">
    <property type="match status" value="1"/>
</dbReference>
<dbReference type="SUPFAM" id="SSF111369">
    <property type="entry name" value="HlyD-like secretion proteins"/>
    <property type="match status" value="1"/>
</dbReference>
<evidence type="ECO:0000259" key="2">
    <source>
        <dbReference type="Pfam" id="PF25954"/>
    </source>
</evidence>
<evidence type="ECO:0000313" key="4">
    <source>
        <dbReference type="EMBL" id="MBK1645675.1"/>
    </source>
</evidence>
<evidence type="ECO:0000313" key="5">
    <source>
        <dbReference type="Proteomes" id="UP001138802"/>
    </source>
</evidence>
<dbReference type="AlphaFoldDB" id="A0A9X0WJJ4"/>